<protein>
    <recommendedName>
        <fullName evidence="12 13">Mitochondrial import inner membrane translocase subunit TIM44</fullName>
    </recommendedName>
</protein>
<dbReference type="GO" id="GO:0030150">
    <property type="term" value="P:protein import into mitochondrial matrix"/>
    <property type="evidence" value="ECO:0000318"/>
    <property type="project" value="GO_Central"/>
</dbReference>
<keyword evidence="6" id="KW-0067">ATP-binding</keyword>
<dbReference type="PANTHER" id="PTHR10721">
    <property type="entry name" value="MITOCHONDRIAL IMPORT INNER MEMBRANE TRANSLOCASE SUBUNIT TIM44"/>
    <property type="match status" value="1"/>
</dbReference>
<keyword evidence="17" id="KW-1185">Reference proteome</keyword>
<reference evidence="15 17" key="1">
    <citation type="journal article" date="2011" name="Science">
        <title>Comparative functional genomics of the fission yeasts.</title>
        <authorList>
            <person name="Rhind N."/>
            <person name="Chen Z."/>
            <person name="Yassour M."/>
            <person name="Thompson D.A."/>
            <person name="Haas B.J."/>
            <person name="Habib N."/>
            <person name="Wapinski I."/>
            <person name="Roy S."/>
            <person name="Lin M.F."/>
            <person name="Heiman D.I."/>
            <person name="Young S.K."/>
            <person name="Furuya K."/>
            <person name="Guo Y."/>
            <person name="Pidoux A."/>
            <person name="Chen H.M."/>
            <person name="Robbertse B."/>
            <person name="Goldberg J.M."/>
            <person name="Aoki K."/>
            <person name="Bayne E.H."/>
            <person name="Berlin A.M."/>
            <person name="Desjardins C.A."/>
            <person name="Dobbs E."/>
            <person name="Dukaj L."/>
            <person name="Fan L."/>
            <person name="FitzGerald M.G."/>
            <person name="French C."/>
            <person name="Gujja S."/>
            <person name="Hansen K."/>
            <person name="Keifenheim D."/>
            <person name="Levin J.Z."/>
            <person name="Mosher R.A."/>
            <person name="Mueller C.A."/>
            <person name="Pfiffner J."/>
            <person name="Priest M."/>
            <person name="Russ C."/>
            <person name="Smialowska A."/>
            <person name="Swoboda P."/>
            <person name="Sykes S.M."/>
            <person name="Vaughn M."/>
            <person name="Vengrova S."/>
            <person name="Yoder R."/>
            <person name="Zeng Q."/>
            <person name="Allshire R."/>
            <person name="Baulcombe D."/>
            <person name="Birren B.W."/>
            <person name="Brown W."/>
            <person name="Ekwall K."/>
            <person name="Kellis M."/>
            <person name="Leatherwood J."/>
            <person name="Levin H."/>
            <person name="Margalit H."/>
            <person name="Martienssen R."/>
            <person name="Nieduszynski C.A."/>
            <person name="Spatafora J.W."/>
            <person name="Friedman N."/>
            <person name="Dalgaard J.Z."/>
            <person name="Baumann P."/>
            <person name="Niki H."/>
            <person name="Regev A."/>
            <person name="Nusbaum C."/>
        </authorList>
    </citation>
    <scope>NUCLEOTIDE SEQUENCE [LARGE SCALE GENOMIC DNA]</scope>
    <source>
        <strain evidence="17">yFS275 / FY16936</strain>
    </source>
</reference>
<proteinExistence type="inferred from homology"/>
<dbReference type="JaponicusDB" id="SJAG_02077">
    <property type="gene designation" value="tim44"/>
</dbReference>
<dbReference type="AlphaFoldDB" id="B6JZN5"/>
<evidence type="ECO:0000313" key="16">
    <source>
        <dbReference type="JaponicusDB" id="SJAG_02077"/>
    </source>
</evidence>
<keyword evidence="9 13" id="KW-0811">Translocation</keyword>
<dbReference type="VEuPathDB" id="FungiDB:SJAG_02077"/>
<dbReference type="GeneID" id="7047923"/>
<feature type="domain" description="Tim44-like" evidence="14">
    <location>
        <begin position="267"/>
        <end position="421"/>
    </location>
</feature>
<dbReference type="Proteomes" id="UP000001744">
    <property type="component" value="Unassembled WGS sequence"/>
</dbReference>
<keyword evidence="4" id="KW-0547">Nucleotide-binding</keyword>
<dbReference type="GO" id="GO:0005524">
    <property type="term" value="F:ATP binding"/>
    <property type="evidence" value="ECO:0007669"/>
    <property type="project" value="UniProtKB-KW"/>
</dbReference>
<dbReference type="GO" id="GO:0031314">
    <property type="term" value="C:extrinsic component of mitochondrial inner membrane"/>
    <property type="evidence" value="ECO:0007669"/>
    <property type="project" value="EnsemblFungi"/>
</dbReference>
<evidence type="ECO:0000256" key="7">
    <source>
        <dbReference type="ARBA" id="ARBA00022927"/>
    </source>
</evidence>
<dbReference type="GO" id="GO:0030674">
    <property type="term" value="F:protein-macromolecule adaptor activity"/>
    <property type="evidence" value="ECO:0007669"/>
    <property type="project" value="EnsemblFungi"/>
</dbReference>
<dbReference type="RefSeq" id="XP_002173296.1">
    <property type="nucleotide sequence ID" value="XM_002173260.2"/>
</dbReference>
<dbReference type="SUPFAM" id="SSF54427">
    <property type="entry name" value="NTF2-like"/>
    <property type="match status" value="1"/>
</dbReference>
<dbReference type="OMA" id="NFQMEPF"/>
<keyword evidence="8" id="KW-0809">Transit peptide</keyword>
<evidence type="ECO:0000256" key="9">
    <source>
        <dbReference type="ARBA" id="ARBA00023010"/>
    </source>
</evidence>
<evidence type="ECO:0000313" key="15">
    <source>
        <dbReference type="EMBL" id="EEB07003.1"/>
    </source>
</evidence>
<evidence type="ECO:0000313" key="17">
    <source>
        <dbReference type="Proteomes" id="UP000001744"/>
    </source>
</evidence>
<evidence type="ECO:0000256" key="6">
    <source>
        <dbReference type="ARBA" id="ARBA00022840"/>
    </source>
</evidence>
<dbReference type="GO" id="GO:0005743">
    <property type="term" value="C:mitochondrial inner membrane"/>
    <property type="evidence" value="ECO:0000318"/>
    <property type="project" value="GO_Central"/>
</dbReference>
<gene>
    <name evidence="16" type="primary">tim44</name>
    <name evidence="15" type="ORF">SJAG_02077</name>
</gene>
<comment type="function">
    <text evidence="13">Essential component of the PAM complex, a complex required for the translocation of transit peptide-containing proteins from the inner membrane into the mitochondrial matrix in an ATP-dependent manner.</text>
</comment>
<sequence>MATRSTRRLLRTTLCPSQLHTSLRTTLYTVRYLRTSSALHEQLSPQSPLKVFLDTFKSEVKKSKELETSVKALQDSSGHLGESEAFKKAKDALEKASIARTKTAAALGTGLHKTWESAPVRMSRKAVSGTTHWFFRMFDIIMKPITGTRLYQSIRDSMVDGASSRYGFYGTKEERRKARALLEMQERLNPKSIRYEPNTEETRVVLHNKLTIRDRIRMYKNQSKLFRKWEDFKIYYQETEHPILSSVRDMADSISSFWYRMFSETEASQVVSRFKEIDPSFNSEVFQRYLREYIIPEVSEAYVKGDKEALRTWFSEAPFSVWETTTKEYAKHGVVSAGQVLDIRGVDIASYRMLQPNNIPVMVITFRTQEVHLFKNAKSGEVVAGRNDRIQQCTYAIVMTRLEEQLDNKETKGWCIVDFARARAVDYN</sequence>
<keyword evidence="11 13" id="KW-0472">Membrane</keyword>
<dbReference type="HOGENOM" id="CLU_020932_2_0_1"/>
<dbReference type="GO" id="GO:0001405">
    <property type="term" value="C:PAM complex, Tim23 associated import motor"/>
    <property type="evidence" value="ECO:0007669"/>
    <property type="project" value="EnsemblFungi"/>
</dbReference>
<evidence type="ECO:0000256" key="10">
    <source>
        <dbReference type="ARBA" id="ARBA00023128"/>
    </source>
</evidence>
<evidence type="ECO:0000256" key="12">
    <source>
        <dbReference type="ARBA" id="ARBA00074309"/>
    </source>
</evidence>
<dbReference type="InterPro" id="IPR017303">
    <property type="entry name" value="Tim44"/>
</dbReference>
<dbReference type="InterPro" id="IPR032710">
    <property type="entry name" value="NTF2-like_dom_sf"/>
</dbReference>
<dbReference type="EMBL" id="KE651168">
    <property type="protein sequence ID" value="EEB07003.1"/>
    <property type="molecule type" value="Genomic_DNA"/>
</dbReference>
<organism evidence="15 17">
    <name type="scientific">Schizosaccharomyces japonicus (strain yFS275 / FY16936)</name>
    <name type="common">Fission yeast</name>
    <dbReference type="NCBI Taxonomy" id="402676"/>
    <lineage>
        <taxon>Eukaryota</taxon>
        <taxon>Fungi</taxon>
        <taxon>Dikarya</taxon>
        <taxon>Ascomycota</taxon>
        <taxon>Taphrinomycotina</taxon>
        <taxon>Schizosaccharomycetes</taxon>
        <taxon>Schizosaccharomycetales</taxon>
        <taxon>Schizosaccharomycetaceae</taxon>
        <taxon>Schizosaccharomyces</taxon>
    </lineage>
</organism>
<dbReference type="STRING" id="402676.B6JZN5"/>
<dbReference type="Gene3D" id="3.10.450.240">
    <property type="match status" value="1"/>
</dbReference>
<evidence type="ECO:0000256" key="1">
    <source>
        <dbReference type="ARBA" id="ARBA00004637"/>
    </source>
</evidence>
<keyword evidence="5 13" id="KW-0999">Mitochondrion inner membrane</keyword>
<evidence type="ECO:0000256" key="4">
    <source>
        <dbReference type="ARBA" id="ARBA00022741"/>
    </source>
</evidence>
<keyword evidence="7 13" id="KW-0653">Protein transport</keyword>
<dbReference type="eggNOG" id="KOG2580">
    <property type="taxonomic scope" value="Eukaryota"/>
</dbReference>
<evidence type="ECO:0000259" key="14">
    <source>
        <dbReference type="SMART" id="SM00978"/>
    </source>
</evidence>
<dbReference type="InterPro" id="IPR039544">
    <property type="entry name" value="Tim44-like"/>
</dbReference>
<evidence type="ECO:0000256" key="13">
    <source>
        <dbReference type="PIRNR" id="PIRNR037871"/>
    </source>
</evidence>
<dbReference type="PIRSF" id="PIRSF037871">
    <property type="entry name" value="TIM44"/>
    <property type="match status" value="1"/>
</dbReference>
<keyword evidence="10 13" id="KW-0496">Mitochondrion</keyword>
<dbReference type="FunFam" id="3.10.450.240:FF:000002">
    <property type="entry name" value="Mitochondrial import inner membrane translocase subunit TIM44"/>
    <property type="match status" value="1"/>
</dbReference>
<comment type="subcellular location">
    <subcellularLocation>
        <location evidence="1">Mitochondrion inner membrane</location>
        <topology evidence="1">Peripheral membrane protein</topology>
    </subcellularLocation>
</comment>
<accession>B6JZN5</accession>
<evidence type="ECO:0000256" key="8">
    <source>
        <dbReference type="ARBA" id="ARBA00022946"/>
    </source>
</evidence>
<keyword evidence="3 13" id="KW-0813">Transport</keyword>
<dbReference type="InterPro" id="IPR007379">
    <property type="entry name" value="Tim44-like_dom"/>
</dbReference>
<evidence type="ECO:0000256" key="11">
    <source>
        <dbReference type="ARBA" id="ARBA00023136"/>
    </source>
</evidence>
<name>B6JZN5_SCHJY</name>
<evidence type="ECO:0000256" key="3">
    <source>
        <dbReference type="ARBA" id="ARBA00022448"/>
    </source>
</evidence>
<dbReference type="PANTHER" id="PTHR10721:SF1">
    <property type="entry name" value="MITOCHONDRIAL IMPORT INNER MEMBRANE TRANSLOCASE SUBUNIT TIM44"/>
    <property type="match status" value="1"/>
</dbReference>
<evidence type="ECO:0000256" key="5">
    <source>
        <dbReference type="ARBA" id="ARBA00022792"/>
    </source>
</evidence>
<dbReference type="GO" id="GO:0051087">
    <property type="term" value="F:protein-folding chaperone binding"/>
    <property type="evidence" value="ECO:0000318"/>
    <property type="project" value="GO_Central"/>
</dbReference>
<comment type="similarity">
    <text evidence="2 13">Belongs to the Tim44 family.</text>
</comment>
<dbReference type="SMART" id="SM00978">
    <property type="entry name" value="Tim44"/>
    <property type="match status" value="1"/>
</dbReference>
<dbReference type="Pfam" id="PF04280">
    <property type="entry name" value="Tim44"/>
    <property type="match status" value="1"/>
</dbReference>
<evidence type="ECO:0000256" key="2">
    <source>
        <dbReference type="ARBA" id="ARBA00009597"/>
    </source>
</evidence>
<dbReference type="OrthoDB" id="10265990at2759"/>